<gene>
    <name evidence="3" type="ORF">C8R41DRAFT_777323</name>
</gene>
<sequence>YLQYDINWASITLLYYDWLLTLPEEIKYVWKAKLSRMTIYYIFCRYALLANVLYLLAISNILGSRVSCSVFASLCQIQHFTGSLSVTCDNWMKFVAALSVVGRAAIIVTLISRTYVVCSQNRWIAVYLIALGLVCVVADAV</sequence>
<dbReference type="EMBL" id="JANVFT010000091">
    <property type="protein sequence ID" value="KAJ4470526.1"/>
    <property type="molecule type" value="Genomic_DNA"/>
</dbReference>
<keyword evidence="1" id="KW-1133">Transmembrane helix</keyword>
<feature type="transmembrane region" description="Helical" evidence="1">
    <location>
        <begin position="38"/>
        <end position="57"/>
    </location>
</feature>
<protein>
    <recommendedName>
        <fullName evidence="2">DUF6533 domain-containing protein</fullName>
    </recommendedName>
</protein>
<dbReference type="Proteomes" id="UP001150217">
    <property type="component" value="Unassembled WGS sequence"/>
</dbReference>
<dbReference type="Pfam" id="PF20151">
    <property type="entry name" value="DUF6533"/>
    <property type="match status" value="1"/>
</dbReference>
<evidence type="ECO:0000313" key="4">
    <source>
        <dbReference type="Proteomes" id="UP001150217"/>
    </source>
</evidence>
<keyword evidence="4" id="KW-1185">Reference proteome</keyword>
<keyword evidence="1" id="KW-0812">Transmembrane</keyword>
<accession>A0ABQ8V5L9</accession>
<feature type="non-terminal residue" evidence="3">
    <location>
        <position position="1"/>
    </location>
</feature>
<evidence type="ECO:0000259" key="2">
    <source>
        <dbReference type="Pfam" id="PF20151"/>
    </source>
</evidence>
<dbReference type="InterPro" id="IPR045340">
    <property type="entry name" value="DUF6533"/>
</dbReference>
<name>A0ABQ8V5L9_9AGAR</name>
<evidence type="ECO:0000313" key="3">
    <source>
        <dbReference type="EMBL" id="KAJ4470526.1"/>
    </source>
</evidence>
<organism evidence="3 4">
    <name type="scientific">Lentinula lateritia</name>
    <dbReference type="NCBI Taxonomy" id="40482"/>
    <lineage>
        <taxon>Eukaryota</taxon>
        <taxon>Fungi</taxon>
        <taxon>Dikarya</taxon>
        <taxon>Basidiomycota</taxon>
        <taxon>Agaricomycotina</taxon>
        <taxon>Agaricomycetes</taxon>
        <taxon>Agaricomycetidae</taxon>
        <taxon>Agaricales</taxon>
        <taxon>Marasmiineae</taxon>
        <taxon>Omphalotaceae</taxon>
        <taxon>Lentinula</taxon>
    </lineage>
</organism>
<feature type="transmembrane region" description="Helical" evidence="1">
    <location>
        <begin position="91"/>
        <end position="111"/>
    </location>
</feature>
<feature type="transmembrane region" description="Helical" evidence="1">
    <location>
        <begin position="123"/>
        <end position="140"/>
    </location>
</feature>
<proteinExistence type="predicted"/>
<reference evidence="3" key="1">
    <citation type="submission" date="2022-08" db="EMBL/GenBank/DDBJ databases">
        <title>A Global Phylogenomic Analysis of the Shiitake Genus Lentinula.</title>
        <authorList>
            <consortium name="DOE Joint Genome Institute"/>
            <person name="Sierra-Patev S."/>
            <person name="Min B."/>
            <person name="Naranjo-Ortiz M."/>
            <person name="Looney B."/>
            <person name="Konkel Z."/>
            <person name="Slot J.C."/>
            <person name="Sakamoto Y."/>
            <person name="Steenwyk J.L."/>
            <person name="Rokas A."/>
            <person name="Carro J."/>
            <person name="Camarero S."/>
            <person name="Ferreira P."/>
            <person name="Molpeceres G."/>
            <person name="Ruiz-Duenas F.J."/>
            <person name="Serrano A."/>
            <person name="Henrissat B."/>
            <person name="Drula E."/>
            <person name="Hughes K.W."/>
            <person name="Mata J.L."/>
            <person name="Ishikawa N.K."/>
            <person name="Vargas-Isla R."/>
            <person name="Ushijima S."/>
            <person name="Smith C.A."/>
            <person name="Ahrendt S."/>
            <person name="Andreopoulos W."/>
            <person name="He G."/>
            <person name="Labutti K."/>
            <person name="Lipzen A."/>
            <person name="Ng V."/>
            <person name="Riley R."/>
            <person name="Sandor L."/>
            <person name="Barry K."/>
            <person name="Martinez A.T."/>
            <person name="Xiao Y."/>
            <person name="Gibbons J.G."/>
            <person name="Terashima K."/>
            <person name="Grigoriev I.V."/>
            <person name="Hibbett D.S."/>
        </authorList>
    </citation>
    <scope>NUCLEOTIDE SEQUENCE</scope>
    <source>
        <strain evidence="3">RHP3577 ss4</strain>
    </source>
</reference>
<evidence type="ECO:0000256" key="1">
    <source>
        <dbReference type="SAM" id="Phobius"/>
    </source>
</evidence>
<comment type="caution">
    <text evidence="3">The sequence shown here is derived from an EMBL/GenBank/DDBJ whole genome shotgun (WGS) entry which is preliminary data.</text>
</comment>
<feature type="domain" description="DUF6533" evidence="2">
    <location>
        <begin position="9"/>
        <end position="49"/>
    </location>
</feature>
<keyword evidence="1" id="KW-0472">Membrane</keyword>